<gene>
    <name evidence="2" type="ORF">QE152_g15773</name>
</gene>
<dbReference type="AlphaFoldDB" id="A0AAW1L611"/>
<feature type="compositionally biased region" description="Basic residues" evidence="1">
    <location>
        <begin position="70"/>
        <end position="82"/>
    </location>
</feature>
<dbReference type="EMBL" id="JASPKY010000158">
    <property type="protein sequence ID" value="KAK9729708.1"/>
    <property type="molecule type" value="Genomic_DNA"/>
</dbReference>
<organism evidence="2 3">
    <name type="scientific">Popillia japonica</name>
    <name type="common">Japanese beetle</name>
    <dbReference type="NCBI Taxonomy" id="7064"/>
    <lineage>
        <taxon>Eukaryota</taxon>
        <taxon>Metazoa</taxon>
        <taxon>Ecdysozoa</taxon>
        <taxon>Arthropoda</taxon>
        <taxon>Hexapoda</taxon>
        <taxon>Insecta</taxon>
        <taxon>Pterygota</taxon>
        <taxon>Neoptera</taxon>
        <taxon>Endopterygota</taxon>
        <taxon>Coleoptera</taxon>
        <taxon>Polyphaga</taxon>
        <taxon>Scarabaeiformia</taxon>
        <taxon>Scarabaeidae</taxon>
        <taxon>Rutelinae</taxon>
        <taxon>Popillia</taxon>
    </lineage>
</organism>
<dbReference type="Proteomes" id="UP001458880">
    <property type="component" value="Unassembled WGS sequence"/>
</dbReference>
<evidence type="ECO:0000256" key="1">
    <source>
        <dbReference type="SAM" id="MobiDB-lite"/>
    </source>
</evidence>
<feature type="region of interest" description="Disordered" evidence="1">
    <location>
        <begin position="13"/>
        <end position="53"/>
    </location>
</feature>
<evidence type="ECO:0000313" key="3">
    <source>
        <dbReference type="Proteomes" id="UP001458880"/>
    </source>
</evidence>
<name>A0AAW1L611_POPJA</name>
<proteinExistence type="predicted"/>
<protein>
    <submittedName>
        <fullName evidence="2">Uncharacterized protein</fullName>
    </submittedName>
</protein>
<sequence>MFLQVLKLLVVHKKSRKHSHQNEDVENSELLEPTTPTSLEADSCNSPSVESLKSTLIRTPQEVRLYPKAAPRKQKAGRKPGRTRIVTDTPEKLALEEEYKKRYKKKSNKKLDRIKQKLEPAIDAIAQNLKLRSQPSQAPKRPYA</sequence>
<accession>A0AAW1L611</accession>
<keyword evidence="3" id="KW-1185">Reference proteome</keyword>
<evidence type="ECO:0000313" key="2">
    <source>
        <dbReference type="EMBL" id="KAK9729708.1"/>
    </source>
</evidence>
<reference evidence="2 3" key="1">
    <citation type="journal article" date="2024" name="BMC Genomics">
        <title>De novo assembly and annotation of Popillia japonica's genome with initial clues to its potential as an invasive pest.</title>
        <authorList>
            <person name="Cucini C."/>
            <person name="Boschi S."/>
            <person name="Funari R."/>
            <person name="Cardaioli E."/>
            <person name="Iannotti N."/>
            <person name="Marturano G."/>
            <person name="Paoli F."/>
            <person name="Bruttini M."/>
            <person name="Carapelli A."/>
            <person name="Frati F."/>
            <person name="Nardi F."/>
        </authorList>
    </citation>
    <scope>NUCLEOTIDE SEQUENCE [LARGE SCALE GENOMIC DNA]</scope>
    <source>
        <strain evidence="2">DMR45628</strain>
    </source>
</reference>
<feature type="compositionally biased region" description="Polar residues" evidence="1">
    <location>
        <begin position="34"/>
        <end position="53"/>
    </location>
</feature>
<feature type="region of interest" description="Disordered" evidence="1">
    <location>
        <begin position="67"/>
        <end position="89"/>
    </location>
</feature>
<comment type="caution">
    <text evidence="2">The sequence shown here is derived from an EMBL/GenBank/DDBJ whole genome shotgun (WGS) entry which is preliminary data.</text>
</comment>